<name>A0A177EYT4_9EURO</name>
<reference evidence="5 6" key="1">
    <citation type="submission" date="2016-03" db="EMBL/GenBank/DDBJ databases">
        <title>Draft genome sequence of the Fonsecaea monophora CBS 269.37.</title>
        <authorList>
            <person name="Bombassaro A."/>
            <person name="Vinicius W.A."/>
            <person name="De Hoog S."/>
            <person name="Sun J."/>
            <person name="Souza E.M."/>
            <person name="Raittz R.T."/>
            <person name="Costa F."/>
            <person name="Leao A.C."/>
            <person name="Tadra-Sfeir M.Z."/>
            <person name="Baura V."/>
            <person name="Balsanelli E."/>
            <person name="Pedrosa F.O."/>
            <person name="Moreno L.F."/>
            <person name="Steffens M.B."/>
            <person name="Xi L."/>
            <person name="Bocca A.L."/>
            <person name="Felipe M.S."/>
            <person name="Teixeira M."/>
            <person name="Telles Filho F.Q."/>
            <person name="Azevedo C.M."/>
            <person name="Gomes R."/>
            <person name="Vicente V.A."/>
        </authorList>
    </citation>
    <scope>NUCLEOTIDE SEQUENCE [LARGE SCALE GENOMIC DNA]</scope>
    <source>
        <strain evidence="5 6">CBS 269.37</strain>
    </source>
</reference>
<dbReference type="EMBL" id="LVKK01000076">
    <property type="protein sequence ID" value="OAG37213.1"/>
    <property type="molecule type" value="Genomic_DNA"/>
</dbReference>
<dbReference type="GO" id="GO:0016020">
    <property type="term" value="C:membrane"/>
    <property type="evidence" value="ECO:0007669"/>
    <property type="project" value="UniProtKB-SubCell"/>
</dbReference>
<feature type="transmembrane region" description="Helical" evidence="3">
    <location>
        <begin position="202"/>
        <end position="221"/>
    </location>
</feature>
<protein>
    <recommendedName>
        <fullName evidence="4">Major facilitator superfamily (MFS) profile domain-containing protein</fullName>
    </recommendedName>
</protein>
<dbReference type="PANTHER" id="PTHR11360">
    <property type="entry name" value="MONOCARBOXYLATE TRANSPORTER"/>
    <property type="match status" value="1"/>
</dbReference>
<evidence type="ECO:0000259" key="4">
    <source>
        <dbReference type="PROSITE" id="PS50850"/>
    </source>
</evidence>
<keyword evidence="3" id="KW-0472">Membrane</keyword>
<feature type="transmembrane region" description="Helical" evidence="3">
    <location>
        <begin position="36"/>
        <end position="59"/>
    </location>
</feature>
<feature type="transmembrane region" description="Helical" evidence="3">
    <location>
        <begin position="366"/>
        <end position="385"/>
    </location>
</feature>
<feature type="transmembrane region" description="Helical" evidence="3">
    <location>
        <begin position="79"/>
        <end position="101"/>
    </location>
</feature>
<dbReference type="RefSeq" id="XP_022509165.1">
    <property type="nucleotide sequence ID" value="XM_022658574.1"/>
</dbReference>
<dbReference type="Gene3D" id="1.20.1250.20">
    <property type="entry name" value="MFS general substrate transporter like domains"/>
    <property type="match status" value="2"/>
</dbReference>
<dbReference type="InterPro" id="IPR011701">
    <property type="entry name" value="MFS"/>
</dbReference>
<keyword evidence="3" id="KW-1133">Transmembrane helix</keyword>
<feature type="transmembrane region" description="Helical" evidence="3">
    <location>
        <begin position="139"/>
        <end position="160"/>
    </location>
</feature>
<dbReference type="PANTHER" id="PTHR11360:SF315">
    <property type="entry name" value="TRANSPORTER MCH2-RELATED"/>
    <property type="match status" value="1"/>
</dbReference>
<evidence type="ECO:0000256" key="3">
    <source>
        <dbReference type="SAM" id="Phobius"/>
    </source>
</evidence>
<keyword evidence="6" id="KW-1185">Reference proteome</keyword>
<dbReference type="GO" id="GO:0022857">
    <property type="term" value="F:transmembrane transporter activity"/>
    <property type="evidence" value="ECO:0007669"/>
    <property type="project" value="InterPro"/>
</dbReference>
<dbReference type="AlphaFoldDB" id="A0A177EYT4"/>
<comment type="subcellular location">
    <subcellularLocation>
        <location evidence="1">Membrane</location>
        <topology evidence="1">Multi-pass membrane protein</topology>
    </subcellularLocation>
</comment>
<dbReference type="OrthoDB" id="6499973at2759"/>
<feature type="transmembrane region" description="Helical" evidence="3">
    <location>
        <begin position="391"/>
        <end position="415"/>
    </location>
</feature>
<sequence>MSQLESQSGSALGAYSENQTVVVQEQPRTATPDGGYGWIVTLCVAVVNAHSWGVNAAYSVFLAYHLKNDTFPGVGPFEYALVGSLSIGCTLLLSPLVTMFVRAVGTRPTMVCGALLQSVSLICASISTGFWQLLLSQGALFGIGMGLMFLPSYGIVSQWFTKRRALANGAAIAGAGLGGLTYSLSASAMIGSLGLAWTLRNLSIITFVVNTVAILLIKTRYESIGSRQLAFDFTLLKRMEYIALLVFGSLSMLGYFVLVFTLANYANEIGLDDSQAAVIPALFMLGQALGRPLIGYFGDSFGRFNLATLMTLLTGVFALSIWINAKTYGLLIFFALVEGTVGGVFWVLAAPVMAEIIGIENLPSGLSIFWVVLAIPSIASAPVALQIVAKSGSYVCAQIFTGVVFIVAGLCMGLLRGWRISQNATQRSERTMYRTDAVTEEAQLGHPKRFVRACFRTQII</sequence>
<dbReference type="InterPro" id="IPR050327">
    <property type="entry name" value="Proton-linked_MCT"/>
</dbReference>
<organism evidence="5 6">
    <name type="scientific">Fonsecaea monophora</name>
    <dbReference type="NCBI Taxonomy" id="254056"/>
    <lineage>
        <taxon>Eukaryota</taxon>
        <taxon>Fungi</taxon>
        <taxon>Dikarya</taxon>
        <taxon>Ascomycota</taxon>
        <taxon>Pezizomycotina</taxon>
        <taxon>Eurotiomycetes</taxon>
        <taxon>Chaetothyriomycetidae</taxon>
        <taxon>Chaetothyriales</taxon>
        <taxon>Herpotrichiellaceae</taxon>
        <taxon>Fonsecaea</taxon>
    </lineage>
</organism>
<keyword evidence="3" id="KW-0812">Transmembrane</keyword>
<proteinExistence type="inferred from homology"/>
<feature type="transmembrane region" description="Helical" evidence="3">
    <location>
        <begin position="306"/>
        <end position="325"/>
    </location>
</feature>
<accession>A0A177EYT4</accession>
<gene>
    <name evidence="5" type="ORF">AYO21_08631</name>
</gene>
<dbReference type="Pfam" id="PF07690">
    <property type="entry name" value="MFS_1"/>
    <property type="match status" value="2"/>
</dbReference>
<dbReference type="GeneID" id="34603774"/>
<comment type="caution">
    <text evidence="5">The sequence shown here is derived from an EMBL/GenBank/DDBJ whole genome shotgun (WGS) entry which is preliminary data.</text>
</comment>
<feature type="transmembrane region" description="Helical" evidence="3">
    <location>
        <begin position="172"/>
        <end position="196"/>
    </location>
</feature>
<feature type="transmembrane region" description="Helical" evidence="3">
    <location>
        <begin position="241"/>
        <end position="263"/>
    </location>
</feature>
<evidence type="ECO:0000256" key="1">
    <source>
        <dbReference type="ARBA" id="ARBA00004141"/>
    </source>
</evidence>
<dbReference type="InterPro" id="IPR020846">
    <property type="entry name" value="MFS_dom"/>
</dbReference>
<feature type="transmembrane region" description="Helical" evidence="3">
    <location>
        <begin position="113"/>
        <end position="133"/>
    </location>
</feature>
<feature type="transmembrane region" description="Helical" evidence="3">
    <location>
        <begin position="331"/>
        <end position="354"/>
    </location>
</feature>
<dbReference type="Proteomes" id="UP000077002">
    <property type="component" value="Unassembled WGS sequence"/>
</dbReference>
<dbReference type="InterPro" id="IPR036259">
    <property type="entry name" value="MFS_trans_sf"/>
</dbReference>
<dbReference type="SUPFAM" id="SSF103473">
    <property type="entry name" value="MFS general substrate transporter"/>
    <property type="match status" value="1"/>
</dbReference>
<evidence type="ECO:0000256" key="2">
    <source>
        <dbReference type="ARBA" id="ARBA00006727"/>
    </source>
</evidence>
<dbReference type="PROSITE" id="PS50850">
    <property type="entry name" value="MFS"/>
    <property type="match status" value="1"/>
</dbReference>
<comment type="similarity">
    <text evidence="2">Belongs to the major facilitator superfamily. Monocarboxylate porter (TC 2.A.1.13) family.</text>
</comment>
<feature type="domain" description="Major facilitator superfamily (MFS) profile" evidence="4">
    <location>
        <begin position="240"/>
        <end position="460"/>
    </location>
</feature>
<evidence type="ECO:0000313" key="6">
    <source>
        <dbReference type="Proteomes" id="UP000077002"/>
    </source>
</evidence>
<evidence type="ECO:0000313" key="5">
    <source>
        <dbReference type="EMBL" id="OAG37213.1"/>
    </source>
</evidence>